<proteinExistence type="inferred from homology"/>
<dbReference type="GO" id="GO:0004888">
    <property type="term" value="F:transmembrane signaling receptor activity"/>
    <property type="evidence" value="ECO:0007669"/>
    <property type="project" value="InterPro"/>
</dbReference>
<sequence>MQALAKRFGVQARLTGLLLIAFSALIFAIIYSANLTYQAVLEQKRFKLGQLMELALSTLEYAHQQGSSQEEALQRLTALSFSSEEGDNYFWAINRQGEILAHPLLGTQAASIHRSGQKIIPEILQGLQGRHDYSSTYLAPKQGHSELVEKIGYSRVFAPWGLIISTGVYLDDVDTAFRQQLIDILLVMGPVFIVMAILSSLVAHSIVVPIQSVVAMLNTMAQGEGDLSTRLPSDQRGTLGDLARAFNAFVEKIRELVIAVGQSADTVSAASEELSRLTAQSAENNAEQARETEQAAAAMEQMSVSVQEIAHNAGEAVTSTLEIREATQTGQGRLDRTMHKLESLVASMDETREQMQALKQGTDKIGTVLEVISGIAEQTNLLALNAAIEAARAGEHGRGFAVVADEVRTLAANSQKSTLEIQGIIDELRNRSDLSWQKMQQSRAWVEEAVDDAQSMHGVLSQVTQAIDCISGMNQQIANAVEEQSNATEEINRNVDTLNQLSAMTAQHAQDITQASLELAQQAEALRGQVGSFKT</sequence>
<dbReference type="SMART" id="SM00283">
    <property type="entry name" value="MA"/>
    <property type="match status" value="1"/>
</dbReference>
<protein>
    <submittedName>
        <fullName evidence="13">Methyl-accepting chemotaxis protein</fullName>
    </submittedName>
</protein>
<evidence type="ECO:0000256" key="6">
    <source>
        <dbReference type="ARBA" id="ARBA00023224"/>
    </source>
</evidence>
<feature type="coiled-coil region" evidence="9">
    <location>
        <begin position="470"/>
        <end position="501"/>
    </location>
</feature>
<dbReference type="GO" id="GO:0007165">
    <property type="term" value="P:signal transduction"/>
    <property type="evidence" value="ECO:0007669"/>
    <property type="project" value="UniProtKB-KW"/>
</dbReference>
<dbReference type="PRINTS" id="PR00260">
    <property type="entry name" value="CHEMTRNSDUCR"/>
</dbReference>
<dbReference type="AlphaFoldDB" id="A0A1H6RFA0"/>
<keyword evidence="9" id="KW-0175">Coiled coil</keyword>
<keyword evidence="14" id="KW-1185">Reference proteome</keyword>
<evidence type="ECO:0000256" key="8">
    <source>
        <dbReference type="PROSITE-ProRule" id="PRU00284"/>
    </source>
</evidence>
<feature type="transmembrane region" description="Helical" evidence="10">
    <location>
        <begin position="16"/>
        <end position="37"/>
    </location>
</feature>
<evidence type="ECO:0000256" key="9">
    <source>
        <dbReference type="SAM" id="Coils"/>
    </source>
</evidence>
<keyword evidence="3 10" id="KW-0812">Transmembrane</keyword>
<dbReference type="FunFam" id="1.10.287.950:FF:000001">
    <property type="entry name" value="Methyl-accepting chemotaxis sensory transducer"/>
    <property type="match status" value="1"/>
</dbReference>
<keyword evidence="4 10" id="KW-1133">Transmembrane helix</keyword>
<reference evidence="14" key="1">
    <citation type="submission" date="2016-10" db="EMBL/GenBank/DDBJ databases">
        <authorList>
            <person name="Varghese N."/>
            <person name="Submissions S."/>
        </authorList>
    </citation>
    <scope>NUCLEOTIDE SEQUENCE [LARGE SCALE GENOMIC DNA]</scope>
    <source>
        <strain evidence="14">DSM 7165</strain>
    </source>
</reference>
<dbReference type="PROSITE" id="PS50885">
    <property type="entry name" value="HAMP"/>
    <property type="match status" value="1"/>
</dbReference>
<evidence type="ECO:0000259" key="12">
    <source>
        <dbReference type="PROSITE" id="PS50885"/>
    </source>
</evidence>
<organism evidence="13 14">
    <name type="scientific">Allopseudospirillum japonicum</name>
    <dbReference type="NCBI Taxonomy" id="64971"/>
    <lineage>
        <taxon>Bacteria</taxon>
        <taxon>Pseudomonadati</taxon>
        <taxon>Pseudomonadota</taxon>
        <taxon>Gammaproteobacteria</taxon>
        <taxon>Oceanospirillales</taxon>
        <taxon>Oceanospirillaceae</taxon>
        <taxon>Allopseudospirillum</taxon>
    </lineage>
</organism>
<dbReference type="InterPro" id="IPR003660">
    <property type="entry name" value="HAMP_dom"/>
</dbReference>
<dbReference type="Gene3D" id="1.10.287.950">
    <property type="entry name" value="Methyl-accepting chemotaxis protein"/>
    <property type="match status" value="1"/>
</dbReference>
<keyword evidence="6 8" id="KW-0807">Transducer</keyword>
<dbReference type="OrthoDB" id="6376221at2"/>
<comment type="similarity">
    <text evidence="7">Belongs to the methyl-accepting chemotaxis (MCP) protein family.</text>
</comment>
<evidence type="ECO:0000256" key="10">
    <source>
        <dbReference type="SAM" id="Phobius"/>
    </source>
</evidence>
<dbReference type="PANTHER" id="PTHR32089:SF112">
    <property type="entry name" value="LYSOZYME-LIKE PROTEIN-RELATED"/>
    <property type="match status" value="1"/>
</dbReference>
<dbReference type="InterPro" id="IPR033480">
    <property type="entry name" value="sCache_2"/>
</dbReference>
<dbReference type="CDD" id="cd11386">
    <property type="entry name" value="MCP_signal"/>
    <property type="match status" value="1"/>
</dbReference>
<gene>
    <name evidence="13" type="ORF">SAMN05421831_10364</name>
</gene>
<evidence type="ECO:0000256" key="7">
    <source>
        <dbReference type="ARBA" id="ARBA00029447"/>
    </source>
</evidence>
<dbReference type="GO" id="GO:0005886">
    <property type="term" value="C:plasma membrane"/>
    <property type="evidence" value="ECO:0007669"/>
    <property type="project" value="UniProtKB-SubCell"/>
</dbReference>
<dbReference type="PROSITE" id="PS50111">
    <property type="entry name" value="CHEMOTAXIS_TRANSDUC_2"/>
    <property type="match status" value="1"/>
</dbReference>
<dbReference type="Pfam" id="PF00672">
    <property type="entry name" value="HAMP"/>
    <property type="match status" value="1"/>
</dbReference>
<dbReference type="Gene3D" id="3.30.450.20">
    <property type="entry name" value="PAS domain"/>
    <property type="match status" value="1"/>
</dbReference>
<comment type="subcellular location">
    <subcellularLocation>
        <location evidence="1">Cell membrane</location>
        <topology evidence="1">Multi-pass membrane protein</topology>
    </subcellularLocation>
</comment>
<dbReference type="CDD" id="cd06225">
    <property type="entry name" value="HAMP"/>
    <property type="match status" value="1"/>
</dbReference>
<feature type="coiled-coil region" evidence="9">
    <location>
        <begin position="334"/>
        <end position="361"/>
    </location>
</feature>
<feature type="transmembrane region" description="Helical" evidence="10">
    <location>
        <begin position="184"/>
        <end position="207"/>
    </location>
</feature>
<evidence type="ECO:0000256" key="5">
    <source>
        <dbReference type="ARBA" id="ARBA00023136"/>
    </source>
</evidence>
<dbReference type="PANTHER" id="PTHR32089">
    <property type="entry name" value="METHYL-ACCEPTING CHEMOTAXIS PROTEIN MCPB"/>
    <property type="match status" value="1"/>
</dbReference>
<dbReference type="STRING" id="64971.SAMN05421831_10364"/>
<dbReference type="EMBL" id="FNYH01000003">
    <property type="protein sequence ID" value="SEI50500.1"/>
    <property type="molecule type" value="Genomic_DNA"/>
</dbReference>
<dbReference type="Proteomes" id="UP000242999">
    <property type="component" value="Unassembled WGS sequence"/>
</dbReference>
<feature type="domain" description="HAMP" evidence="12">
    <location>
        <begin position="204"/>
        <end position="258"/>
    </location>
</feature>
<dbReference type="SUPFAM" id="SSF58104">
    <property type="entry name" value="Methyl-accepting chemotaxis protein (MCP) signaling domain"/>
    <property type="match status" value="1"/>
</dbReference>
<feature type="domain" description="Methyl-accepting transducer" evidence="11">
    <location>
        <begin position="263"/>
        <end position="499"/>
    </location>
</feature>
<dbReference type="Pfam" id="PF00015">
    <property type="entry name" value="MCPsignal"/>
    <property type="match status" value="1"/>
</dbReference>
<evidence type="ECO:0000256" key="4">
    <source>
        <dbReference type="ARBA" id="ARBA00022989"/>
    </source>
</evidence>
<evidence type="ECO:0000313" key="14">
    <source>
        <dbReference type="Proteomes" id="UP000242999"/>
    </source>
</evidence>
<name>A0A1H6RFA0_9GAMM</name>
<dbReference type="InterPro" id="IPR004090">
    <property type="entry name" value="Chemotax_Me-accpt_rcpt"/>
</dbReference>
<dbReference type="Pfam" id="PF17200">
    <property type="entry name" value="sCache_2"/>
    <property type="match status" value="1"/>
</dbReference>
<dbReference type="GO" id="GO:0006935">
    <property type="term" value="P:chemotaxis"/>
    <property type="evidence" value="ECO:0007669"/>
    <property type="project" value="InterPro"/>
</dbReference>
<dbReference type="RefSeq" id="WP_093308725.1">
    <property type="nucleotide sequence ID" value="NZ_FNYH01000003.1"/>
</dbReference>
<dbReference type="InterPro" id="IPR004089">
    <property type="entry name" value="MCPsignal_dom"/>
</dbReference>
<dbReference type="SMART" id="SM00304">
    <property type="entry name" value="HAMP"/>
    <property type="match status" value="1"/>
</dbReference>
<accession>A0A1H6RFA0</accession>
<evidence type="ECO:0000256" key="3">
    <source>
        <dbReference type="ARBA" id="ARBA00022692"/>
    </source>
</evidence>
<dbReference type="SMART" id="SM01049">
    <property type="entry name" value="Cache_2"/>
    <property type="match status" value="1"/>
</dbReference>
<evidence type="ECO:0000256" key="1">
    <source>
        <dbReference type="ARBA" id="ARBA00004651"/>
    </source>
</evidence>
<evidence type="ECO:0000259" key="11">
    <source>
        <dbReference type="PROSITE" id="PS50111"/>
    </source>
</evidence>
<keyword evidence="5 10" id="KW-0472">Membrane</keyword>
<evidence type="ECO:0000256" key="2">
    <source>
        <dbReference type="ARBA" id="ARBA00022475"/>
    </source>
</evidence>
<evidence type="ECO:0000313" key="13">
    <source>
        <dbReference type="EMBL" id="SEI50500.1"/>
    </source>
</evidence>
<keyword evidence="2" id="KW-1003">Cell membrane</keyword>